<comment type="similarity">
    <text evidence="5">Belongs to the protein kinase superfamily. Ser/Thr protein kinase family. GCN2 subfamily.</text>
</comment>
<organism evidence="7 8">
    <name type="scientific">Brachionus calyciflorus</name>
    <dbReference type="NCBI Taxonomy" id="104777"/>
    <lineage>
        <taxon>Eukaryota</taxon>
        <taxon>Metazoa</taxon>
        <taxon>Spiralia</taxon>
        <taxon>Gnathifera</taxon>
        <taxon>Rotifera</taxon>
        <taxon>Eurotatoria</taxon>
        <taxon>Monogononta</taxon>
        <taxon>Pseudotrocha</taxon>
        <taxon>Ploima</taxon>
        <taxon>Brachionidae</taxon>
        <taxon>Brachionus</taxon>
    </lineage>
</organism>
<dbReference type="SUPFAM" id="SSF56112">
    <property type="entry name" value="Protein kinase-like (PK-like)"/>
    <property type="match status" value="1"/>
</dbReference>
<reference evidence="7" key="1">
    <citation type="submission" date="2021-02" db="EMBL/GenBank/DDBJ databases">
        <authorList>
            <person name="Nowell W R."/>
        </authorList>
    </citation>
    <scope>NUCLEOTIDE SEQUENCE</scope>
    <source>
        <strain evidence="7">Ploen Becks lab</strain>
    </source>
</reference>
<evidence type="ECO:0000256" key="4">
    <source>
        <dbReference type="ARBA" id="ARBA00022840"/>
    </source>
</evidence>
<dbReference type="InterPro" id="IPR011009">
    <property type="entry name" value="Kinase-like_dom_sf"/>
</dbReference>
<dbReference type="FunFam" id="1.10.510.10:FF:001167">
    <property type="entry name" value="Uncharacterized protein"/>
    <property type="match status" value="1"/>
</dbReference>
<dbReference type="GO" id="GO:0005524">
    <property type="term" value="F:ATP binding"/>
    <property type="evidence" value="ECO:0007669"/>
    <property type="project" value="UniProtKB-KW"/>
</dbReference>
<dbReference type="SMART" id="SM00220">
    <property type="entry name" value="S_TKc"/>
    <property type="match status" value="1"/>
</dbReference>
<dbReference type="EMBL" id="CAJNOC010000699">
    <property type="protein sequence ID" value="CAF0793196.1"/>
    <property type="molecule type" value="Genomic_DNA"/>
</dbReference>
<dbReference type="Proteomes" id="UP000663879">
    <property type="component" value="Unassembled WGS sequence"/>
</dbReference>
<dbReference type="InterPro" id="IPR000719">
    <property type="entry name" value="Prot_kinase_dom"/>
</dbReference>
<proteinExistence type="inferred from homology"/>
<accession>A0A813S9S3</accession>
<dbReference type="InterPro" id="IPR050339">
    <property type="entry name" value="CC_SR_Kinase"/>
</dbReference>
<dbReference type="GO" id="GO:0005737">
    <property type="term" value="C:cytoplasm"/>
    <property type="evidence" value="ECO:0007669"/>
    <property type="project" value="TreeGrafter"/>
</dbReference>
<dbReference type="InterPro" id="IPR008271">
    <property type="entry name" value="Ser/Thr_kinase_AS"/>
</dbReference>
<evidence type="ECO:0000313" key="8">
    <source>
        <dbReference type="Proteomes" id="UP000663879"/>
    </source>
</evidence>
<dbReference type="Pfam" id="PF00069">
    <property type="entry name" value="Pkinase"/>
    <property type="match status" value="3"/>
</dbReference>
<dbReference type="PROSITE" id="PS50011">
    <property type="entry name" value="PROTEIN_KINASE_DOM"/>
    <property type="match status" value="1"/>
</dbReference>
<evidence type="ECO:0000256" key="1">
    <source>
        <dbReference type="ARBA" id="ARBA00022679"/>
    </source>
</evidence>
<dbReference type="PANTHER" id="PTHR11042:SF187">
    <property type="entry name" value="EUKARYOTIC TRANSLATION INITIATION FACTOR 2-ALPHA KINASE 2"/>
    <property type="match status" value="1"/>
</dbReference>
<keyword evidence="4" id="KW-0067">ATP-binding</keyword>
<evidence type="ECO:0000313" key="7">
    <source>
        <dbReference type="EMBL" id="CAF0793196.1"/>
    </source>
</evidence>
<dbReference type="PANTHER" id="PTHR11042">
    <property type="entry name" value="EUKARYOTIC TRANSLATION INITIATION FACTOR 2-ALPHA KINASE EIF2-ALPHA KINASE -RELATED"/>
    <property type="match status" value="1"/>
</dbReference>
<dbReference type="GO" id="GO:0005634">
    <property type="term" value="C:nucleus"/>
    <property type="evidence" value="ECO:0007669"/>
    <property type="project" value="TreeGrafter"/>
</dbReference>
<protein>
    <recommendedName>
        <fullName evidence="6">Protein kinase domain-containing protein</fullName>
    </recommendedName>
</protein>
<evidence type="ECO:0000256" key="3">
    <source>
        <dbReference type="ARBA" id="ARBA00022777"/>
    </source>
</evidence>
<dbReference type="CDD" id="cd13996">
    <property type="entry name" value="STKc_EIF2AK"/>
    <property type="match status" value="1"/>
</dbReference>
<dbReference type="AlphaFoldDB" id="A0A813S9S3"/>
<keyword evidence="1" id="KW-0808">Transferase</keyword>
<gene>
    <name evidence="7" type="ORF">OXX778_LOCUS6077</name>
</gene>
<keyword evidence="2" id="KW-0547">Nucleotide-binding</keyword>
<dbReference type="Gene3D" id="3.30.200.20">
    <property type="entry name" value="Phosphorylase Kinase, domain 1"/>
    <property type="match status" value="1"/>
</dbReference>
<evidence type="ECO:0000256" key="2">
    <source>
        <dbReference type="ARBA" id="ARBA00022741"/>
    </source>
</evidence>
<keyword evidence="3" id="KW-0418">Kinase</keyword>
<dbReference type="Gene3D" id="1.10.510.10">
    <property type="entry name" value="Transferase(Phosphotransferase) domain 1"/>
    <property type="match status" value="1"/>
</dbReference>
<evidence type="ECO:0000256" key="5">
    <source>
        <dbReference type="ARBA" id="ARBA00037982"/>
    </source>
</evidence>
<sequence>MPTTSSIQYYWTLVTIRHIPYLPAQITCPPTRSKLSRNSSIDDSYSFNRRNYSVLKRALSNDNQSTTNLNELFIRNNFIYSRYHADFKEIEKLASGGFGSVYRVKNLLDESEYAIKKIYFENTTPHLCEKILRETKVLSSLNHENIVSYHSSWLEFDLKEINNQKSSEILLSDNKKNEESSNIIFDYDSTQPKVELPTSTEVSSSSGGNGFFKANSGVASSFSSNDKSLSIQEINMDESSLSIDLDKKKKLSIKPRSRKSTENSNIDNESLIVLYIQMKLCDMTLKQWINERNSDFFELKKDLDNGILMDIFRQIISGVEYLHSKSIIHRDLKPGNIFLLKNNMQVKIGDFGLACLDFFNSSVQTTPIIKRVSEFSTSPIIESPQGTQMFFSKETEHTKGVGTSLYASPEQLNGKIYDMKSDMYSLGIILFELFCPFNTEMERMEFISDLKRDRKFPNEMENKWPSQCEVIRSLLDPNPSNRPSAFNLLNSEFFLSKDQIIAKLHKMLEIKDKEIETLKKILTEKDQIIANQEKFISQCQELY</sequence>
<dbReference type="GO" id="GO:0004694">
    <property type="term" value="F:eukaryotic translation initiation factor 2alpha kinase activity"/>
    <property type="evidence" value="ECO:0007669"/>
    <property type="project" value="TreeGrafter"/>
</dbReference>
<keyword evidence="8" id="KW-1185">Reference proteome</keyword>
<evidence type="ECO:0000259" key="6">
    <source>
        <dbReference type="PROSITE" id="PS50011"/>
    </source>
</evidence>
<name>A0A813S9S3_9BILA</name>
<comment type="caution">
    <text evidence="7">The sequence shown here is derived from an EMBL/GenBank/DDBJ whole genome shotgun (WGS) entry which is preliminary data.</text>
</comment>
<dbReference type="PROSITE" id="PS00108">
    <property type="entry name" value="PROTEIN_KINASE_ST"/>
    <property type="match status" value="1"/>
</dbReference>
<feature type="domain" description="Protein kinase" evidence="6">
    <location>
        <begin position="87"/>
        <end position="494"/>
    </location>
</feature>
<dbReference type="OrthoDB" id="1405469at2759"/>